<dbReference type="Pfam" id="PF13271">
    <property type="entry name" value="DUF4062"/>
    <property type="match status" value="1"/>
</dbReference>
<dbReference type="EMBL" id="CAADFX010000248">
    <property type="protein sequence ID" value="VFK64168.1"/>
    <property type="molecule type" value="Genomic_DNA"/>
</dbReference>
<evidence type="ECO:0000313" key="4">
    <source>
        <dbReference type="EMBL" id="VFK64168.1"/>
    </source>
</evidence>
<dbReference type="EMBL" id="CAADFY010000179">
    <property type="protein sequence ID" value="VFK59541.1"/>
    <property type="molecule type" value="Genomic_DNA"/>
</dbReference>
<evidence type="ECO:0000256" key="1">
    <source>
        <dbReference type="SAM" id="MobiDB-lite"/>
    </source>
</evidence>
<dbReference type="AlphaFoldDB" id="A0A451APP9"/>
<dbReference type="EMBL" id="CAADFV010000174">
    <property type="protein sequence ID" value="VFK68007.1"/>
    <property type="molecule type" value="Genomic_DNA"/>
</dbReference>
<feature type="domain" description="DUF4062" evidence="2">
    <location>
        <begin position="3"/>
        <end position="85"/>
    </location>
</feature>
<dbReference type="InterPro" id="IPR025139">
    <property type="entry name" value="DUF4062"/>
</dbReference>
<name>A0A451APP9_9GAMM</name>
<evidence type="ECO:0000313" key="3">
    <source>
        <dbReference type="EMBL" id="VFK59541.1"/>
    </source>
</evidence>
<proteinExistence type="predicted"/>
<sequence>MTKVFISSTGHDLAEYRKAAIDECNRLHMVPMAMEFFEAMGVGAVAGSQEQLDKADVYVGIFAHRYGYIEDGYDKSVTEIEFDYAGERGLERLCFAIDPDFDWPPSKMDLKNYDPIQAFKFRIHKKLIRAQFTDIQDFKLKFHHALSEWQKKNPQSDSSSPRIAPNPSPDPWADQQIQSLVQGYYGSVREECAKLPFGVVDPGFANTEKTLALPDVYTALDVVSSPRREEESEKCWGLLRAPSSSIWSGE</sequence>
<evidence type="ECO:0000259" key="2">
    <source>
        <dbReference type="Pfam" id="PF13271"/>
    </source>
</evidence>
<feature type="compositionally biased region" description="Polar residues" evidence="1">
    <location>
        <begin position="152"/>
        <end position="161"/>
    </location>
</feature>
<reference evidence="5" key="1">
    <citation type="submission" date="2019-02" db="EMBL/GenBank/DDBJ databases">
        <authorList>
            <person name="Gruber-Vodicka R. H."/>
            <person name="Seah K. B. B."/>
        </authorList>
    </citation>
    <scope>NUCLEOTIDE SEQUENCE</scope>
    <source>
        <strain evidence="4">BECK_BY1</strain>
        <strain evidence="5">BECK_BY2</strain>
        <strain evidence="3">BECK_BY3</strain>
    </source>
</reference>
<feature type="region of interest" description="Disordered" evidence="1">
    <location>
        <begin position="150"/>
        <end position="172"/>
    </location>
</feature>
<protein>
    <recommendedName>
        <fullName evidence="2">DUF4062 domain-containing protein</fullName>
    </recommendedName>
</protein>
<accession>A0A451APP9</accession>
<evidence type="ECO:0000313" key="5">
    <source>
        <dbReference type="EMBL" id="VFK68007.1"/>
    </source>
</evidence>
<organism evidence="5">
    <name type="scientific">Candidatus Kentrum sp. TUN</name>
    <dbReference type="NCBI Taxonomy" id="2126343"/>
    <lineage>
        <taxon>Bacteria</taxon>
        <taxon>Pseudomonadati</taxon>
        <taxon>Pseudomonadota</taxon>
        <taxon>Gammaproteobacteria</taxon>
        <taxon>Candidatus Kentrum</taxon>
    </lineage>
</organism>
<gene>
    <name evidence="4" type="ORF">BECKTUN1418D_GA0071000_12482</name>
    <name evidence="5" type="ORF">BECKTUN1418E_GA0071001_11741</name>
    <name evidence="3" type="ORF">BECKTUN1418F_GA0071002_11791</name>
</gene>